<keyword evidence="1" id="KW-0732">Signal</keyword>
<feature type="signal peptide" evidence="1">
    <location>
        <begin position="1"/>
        <end position="16"/>
    </location>
</feature>
<dbReference type="EMBL" id="DF933843">
    <property type="protein sequence ID" value="GAM43236.1"/>
    <property type="molecule type" value="Genomic_DNA"/>
</dbReference>
<sequence>MRKASLILSFLSAASASIVVGDPSDTIPASQWASDNAIKANYDVPVIYYQTNADTAPYIVKDRQHKSYQNEVLQTESNDTSVVIATNGSTVDLIDTKIIKFGYSSDLIQASFFGLNAAVLVANKSEVYISDVNITSHNGAANVYAYGSDTVVYIDNLWMYSSGPVSHGLYASGNGTIKAKNVRTYSGGNRCSSFSGDNPAGYLYIDDAVAHTSGIGSAIGFVLGEMNLTNVVGSADKSPAFFSIGDAHGSCTNCELEAGLLAGLVIFGLSEGSGVNLFHLDHSKVTVTDETAPALWFGGITAEVYLRHTEFVTESNILAVANYSTITQEFNFYAGYDDDPTAISAAHAQVYVEHSTLTGDLIAYNGSTLGIHFTDHSYWTGKGSVGYGVAHLGVSLDASSTWNVTGNTSLQNLTNADTTFSNVISNGFSIKYNSSAPANSALRGKTIKLQGGGRVSPISTK</sequence>
<organism evidence="2 3">
    <name type="scientific">Talaromyces pinophilus</name>
    <name type="common">Penicillium pinophilum</name>
    <dbReference type="NCBI Taxonomy" id="128442"/>
    <lineage>
        <taxon>Eukaryota</taxon>
        <taxon>Fungi</taxon>
        <taxon>Dikarya</taxon>
        <taxon>Ascomycota</taxon>
        <taxon>Pezizomycotina</taxon>
        <taxon>Eurotiomycetes</taxon>
        <taxon>Eurotiomycetidae</taxon>
        <taxon>Eurotiales</taxon>
        <taxon>Trichocomaceae</taxon>
        <taxon>Talaromyces</taxon>
        <taxon>Talaromyces sect. Talaromyces</taxon>
    </lineage>
</organism>
<evidence type="ECO:0000256" key="1">
    <source>
        <dbReference type="SAM" id="SignalP"/>
    </source>
</evidence>
<dbReference type="Proteomes" id="UP000053095">
    <property type="component" value="Unassembled WGS sequence"/>
</dbReference>
<evidence type="ECO:0000313" key="3">
    <source>
        <dbReference type="Proteomes" id="UP000053095"/>
    </source>
</evidence>
<protein>
    <submittedName>
        <fullName evidence="2">Uncharacterized protein</fullName>
    </submittedName>
</protein>
<name>A0A0B8N220_TALPI</name>
<accession>A0A0B8N220</accession>
<feature type="chain" id="PRO_5002138657" evidence="1">
    <location>
        <begin position="17"/>
        <end position="461"/>
    </location>
</feature>
<gene>
    <name evidence="2" type="ORF">TCE0_047f17880</name>
</gene>
<reference evidence="3" key="1">
    <citation type="journal article" date="2015" name="Genome Announc.">
        <title>Draft genome sequence of Talaromyces cellulolyticus strain Y-94, a source of lignocellulosic biomass-degrading enzymes.</title>
        <authorList>
            <person name="Fujii T."/>
            <person name="Koike H."/>
            <person name="Sawayama S."/>
            <person name="Yano S."/>
            <person name="Inoue H."/>
        </authorList>
    </citation>
    <scope>NUCLEOTIDE SEQUENCE [LARGE SCALE GENOMIC DNA]</scope>
    <source>
        <strain evidence="3">Y-94</strain>
    </source>
</reference>
<dbReference type="InterPro" id="IPR012332">
    <property type="entry name" value="Autotransporter_pectin_lyase_C"/>
</dbReference>
<dbReference type="AlphaFoldDB" id="A0A0B8N220"/>
<dbReference type="Gene3D" id="2.160.20.20">
    <property type="match status" value="1"/>
</dbReference>
<evidence type="ECO:0000313" key="2">
    <source>
        <dbReference type="EMBL" id="GAM43236.1"/>
    </source>
</evidence>
<proteinExistence type="predicted"/>
<keyword evidence="3" id="KW-1185">Reference proteome</keyword>